<evidence type="ECO:0000256" key="2">
    <source>
        <dbReference type="ARBA" id="ARBA00022679"/>
    </source>
</evidence>
<dbReference type="InterPro" id="IPR029026">
    <property type="entry name" value="tRNA_m1G_MTases_N"/>
</dbReference>
<dbReference type="GO" id="GO:0003723">
    <property type="term" value="F:RNA binding"/>
    <property type="evidence" value="ECO:0007669"/>
    <property type="project" value="InterPro"/>
</dbReference>
<comment type="caution">
    <text evidence="4">The sequence shown here is derived from an EMBL/GenBank/DDBJ whole genome shotgun (WGS) entry which is preliminary data.</text>
</comment>
<keyword evidence="2 4" id="KW-0808">Transferase</keyword>
<feature type="domain" description="tRNA/rRNA methyltransferase SpoU type" evidence="3">
    <location>
        <begin position="6"/>
        <end position="151"/>
    </location>
</feature>
<dbReference type="PANTHER" id="PTHR46429">
    <property type="entry name" value="23S RRNA (GUANOSINE-2'-O-)-METHYLTRANSFERASE RLMB"/>
    <property type="match status" value="1"/>
</dbReference>
<dbReference type="GO" id="GO:0005829">
    <property type="term" value="C:cytosol"/>
    <property type="evidence" value="ECO:0007669"/>
    <property type="project" value="TreeGrafter"/>
</dbReference>
<organism evidence="4 5">
    <name type="scientific">Candidatus Magasanikbacteria bacterium GW2011_GWE2_42_7</name>
    <dbReference type="NCBI Taxonomy" id="1619052"/>
    <lineage>
        <taxon>Bacteria</taxon>
        <taxon>Candidatus Magasanikiibacteriota</taxon>
    </lineage>
</organism>
<sequence>MNQREIVLILPNIRSCHNVGAMFRTADAFAISKLYLVGYTATPPKIQIDKVSLGAEQWMPWEKREELEGLISELKDDGYDIVALEKSEESSPISNFKLIISNEAKIALIVGNEVDGIDDTILDMCDHVVHIPMLGKKESLNVSIAAGVAMYALRFQ</sequence>
<dbReference type="InterPro" id="IPR029028">
    <property type="entry name" value="Alpha/beta_knot_MTases"/>
</dbReference>
<evidence type="ECO:0000256" key="1">
    <source>
        <dbReference type="ARBA" id="ARBA00022603"/>
    </source>
</evidence>
<dbReference type="Gene3D" id="3.40.1280.10">
    <property type="match status" value="1"/>
</dbReference>
<dbReference type="Proteomes" id="UP000033867">
    <property type="component" value="Unassembled WGS sequence"/>
</dbReference>
<keyword evidence="1 4" id="KW-0489">Methyltransferase</keyword>
<name>A0A0G1EDU6_9BACT</name>
<dbReference type="GO" id="GO:0006396">
    <property type="term" value="P:RNA processing"/>
    <property type="evidence" value="ECO:0007669"/>
    <property type="project" value="InterPro"/>
</dbReference>
<evidence type="ECO:0000313" key="5">
    <source>
        <dbReference type="Proteomes" id="UP000033867"/>
    </source>
</evidence>
<dbReference type="CDD" id="cd18097">
    <property type="entry name" value="SpoU-like"/>
    <property type="match status" value="1"/>
</dbReference>
<dbReference type="GO" id="GO:0032259">
    <property type="term" value="P:methylation"/>
    <property type="evidence" value="ECO:0007669"/>
    <property type="project" value="UniProtKB-KW"/>
</dbReference>
<evidence type="ECO:0000313" key="4">
    <source>
        <dbReference type="EMBL" id="KKS72688.1"/>
    </source>
</evidence>
<dbReference type="InterPro" id="IPR001537">
    <property type="entry name" value="SpoU_MeTrfase"/>
</dbReference>
<dbReference type="GO" id="GO:0008173">
    <property type="term" value="F:RNA methyltransferase activity"/>
    <property type="evidence" value="ECO:0007669"/>
    <property type="project" value="InterPro"/>
</dbReference>
<dbReference type="EMBL" id="LCEK01000005">
    <property type="protein sequence ID" value="KKS72688.1"/>
    <property type="molecule type" value="Genomic_DNA"/>
</dbReference>
<gene>
    <name evidence="4" type="ORF">UV42_C0005G0005</name>
</gene>
<reference evidence="4 5" key="1">
    <citation type="journal article" date="2015" name="Nature">
        <title>rRNA introns, odd ribosomes, and small enigmatic genomes across a large radiation of phyla.</title>
        <authorList>
            <person name="Brown C.T."/>
            <person name="Hug L.A."/>
            <person name="Thomas B.C."/>
            <person name="Sharon I."/>
            <person name="Castelle C.J."/>
            <person name="Singh A."/>
            <person name="Wilkins M.J."/>
            <person name="Williams K.H."/>
            <person name="Banfield J.F."/>
        </authorList>
    </citation>
    <scope>NUCLEOTIDE SEQUENCE [LARGE SCALE GENOMIC DNA]</scope>
</reference>
<dbReference type="AlphaFoldDB" id="A0A0G1EDU6"/>
<dbReference type="InterPro" id="IPR004441">
    <property type="entry name" value="rRNA_MeTrfase_TrmH"/>
</dbReference>
<evidence type="ECO:0000259" key="3">
    <source>
        <dbReference type="Pfam" id="PF00588"/>
    </source>
</evidence>
<dbReference type="Pfam" id="PF00588">
    <property type="entry name" value="SpoU_methylase"/>
    <property type="match status" value="1"/>
</dbReference>
<proteinExistence type="predicted"/>
<accession>A0A0G1EDU6</accession>
<dbReference type="PANTHER" id="PTHR46429:SF1">
    <property type="entry name" value="23S RRNA (GUANOSINE-2'-O-)-METHYLTRANSFERASE RLMB"/>
    <property type="match status" value="1"/>
</dbReference>
<dbReference type="SUPFAM" id="SSF75217">
    <property type="entry name" value="alpha/beta knot"/>
    <property type="match status" value="1"/>
</dbReference>
<protein>
    <submittedName>
        <fullName evidence="4">tRNA/rRNA methyltransferase (SpoU)</fullName>
    </submittedName>
</protein>